<dbReference type="Pfam" id="PF01565">
    <property type="entry name" value="FAD_binding_4"/>
    <property type="match status" value="1"/>
</dbReference>
<evidence type="ECO:0000259" key="1">
    <source>
        <dbReference type="PROSITE" id="PS51387"/>
    </source>
</evidence>
<dbReference type="RefSeq" id="WP_218933389.1">
    <property type="nucleotide sequence ID" value="NZ_CP036525.1"/>
</dbReference>
<sequence>MNNSILQPTCESEVVDAVKSCQLVRPIGSQTKPSLSADQCDATIVSLAAVSGVVEYEPSEYTFTALAGTRVDEIAAVLAQRNQYLPFDPMLVAAGATIGGSLASGLSGPGRFRFGGLRDFVIGVNFVSGEGNLIRAGGKVVKNAAGFDLPKMMVGSLGRLGVITSLNFKVFPRPIATRSLAIACQSDQQAMQRTNQAAASHWELDAIDYRPGLKTLFVRIAGPPPFCDAIAAAIREHWGQDVADCDDSDRFWFDVNELKFAPESRFVVKVPITAASFLDLEASLAGQPGYRTHVSAAGNVMWIAIDDLDVLAGELTVRGMAGLVVQGETPQPFIGTLPKAALHAKIQHAMDPLGKFPL</sequence>
<dbReference type="InterPro" id="IPR006094">
    <property type="entry name" value="Oxid_FAD_bind_N"/>
</dbReference>
<dbReference type="EC" id="1.-.-.-" evidence="2"/>
<dbReference type="SUPFAM" id="SSF56176">
    <property type="entry name" value="FAD-binding/transporter-associated domain-like"/>
    <property type="match status" value="1"/>
</dbReference>
<dbReference type="Gene3D" id="3.30.465.10">
    <property type="match status" value="1"/>
</dbReference>
<dbReference type="Proteomes" id="UP000318538">
    <property type="component" value="Chromosome"/>
</dbReference>
<gene>
    <name evidence="2" type="ORF">K227x_42480</name>
</gene>
<dbReference type="EMBL" id="CP036525">
    <property type="protein sequence ID" value="QDT05843.1"/>
    <property type="molecule type" value="Genomic_DNA"/>
</dbReference>
<dbReference type="PANTHER" id="PTHR11748">
    <property type="entry name" value="D-LACTATE DEHYDROGENASE"/>
    <property type="match status" value="1"/>
</dbReference>
<dbReference type="KEGG" id="rlc:K227x_42480"/>
<keyword evidence="2" id="KW-0560">Oxidoreductase</keyword>
<dbReference type="AlphaFoldDB" id="A0A517NFD8"/>
<reference evidence="2 3" key="1">
    <citation type="submission" date="2019-02" db="EMBL/GenBank/DDBJ databases">
        <title>Deep-cultivation of Planctomycetes and their phenomic and genomic characterization uncovers novel biology.</title>
        <authorList>
            <person name="Wiegand S."/>
            <person name="Jogler M."/>
            <person name="Boedeker C."/>
            <person name="Pinto D."/>
            <person name="Vollmers J."/>
            <person name="Rivas-Marin E."/>
            <person name="Kohn T."/>
            <person name="Peeters S.H."/>
            <person name="Heuer A."/>
            <person name="Rast P."/>
            <person name="Oberbeckmann S."/>
            <person name="Bunk B."/>
            <person name="Jeske O."/>
            <person name="Meyerdierks A."/>
            <person name="Storesund J.E."/>
            <person name="Kallscheuer N."/>
            <person name="Luecker S."/>
            <person name="Lage O.M."/>
            <person name="Pohl T."/>
            <person name="Merkel B.J."/>
            <person name="Hornburger P."/>
            <person name="Mueller R.-W."/>
            <person name="Bruemmer F."/>
            <person name="Labrenz M."/>
            <person name="Spormann A.M."/>
            <person name="Op den Camp H."/>
            <person name="Overmann J."/>
            <person name="Amann R."/>
            <person name="Jetten M.S.M."/>
            <person name="Mascher T."/>
            <person name="Medema M.H."/>
            <person name="Devos D.P."/>
            <person name="Kaster A.-K."/>
            <person name="Ovreas L."/>
            <person name="Rohde M."/>
            <person name="Galperin M.Y."/>
            <person name="Jogler C."/>
        </authorList>
    </citation>
    <scope>NUCLEOTIDE SEQUENCE [LARGE SCALE GENOMIC DNA]</scope>
    <source>
        <strain evidence="2 3">K22_7</strain>
    </source>
</reference>
<organism evidence="2 3">
    <name type="scientific">Rubripirellula lacrimiformis</name>
    <dbReference type="NCBI Taxonomy" id="1930273"/>
    <lineage>
        <taxon>Bacteria</taxon>
        <taxon>Pseudomonadati</taxon>
        <taxon>Planctomycetota</taxon>
        <taxon>Planctomycetia</taxon>
        <taxon>Pirellulales</taxon>
        <taxon>Pirellulaceae</taxon>
        <taxon>Rubripirellula</taxon>
    </lineage>
</organism>
<keyword evidence="3" id="KW-1185">Reference proteome</keyword>
<proteinExistence type="predicted"/>
<dbReference type="InterPro" id="IPR016169">
    <property type="entry name" value="FAD-bd_PCMH_sub2"/>
</dbReference>
<evidence type="ECO:0000313" key="2">
    <source>
        <dbReference type="EMBL" id="QDT05843.1"/>
    </source>
</evidence>
<feature type="domain" description="FAD-binding PCMH-type" evidence="1">
    <location>
        <begin position="1"/>
        <end position="173"/>
    </location>
</feature>
<protein>
    <submittedName>
        <fullName evidence="2">Putative FAD-linked oxidoreductase</fullName>
        <ecNumber evidence="2">1.-.-.-</ecNumber>
    </submittedName>
</protein>
<evidence type="ECO:0000313" key="3">
    <source>
        <dbReference type="Proteomes" id="UP000318538"/>
    </source>
</evidence>
<dbReference type="InterPro" id="IPR016166">
    <property type="entry name" value="FAD-bd_PCMH"/>
</dbReference>
<name>A0A517NFD8_9BACT</name>
<dbReference type="PROSITE" id="PS51387">
    <property type="entry name" value="FAD_PCMH"/>
    <property type="match status" value="1"/>
</dbReference>
<dbReference type="GO" id="GO:0016491">
    <property type="term" value="F:oxidoreductase activity"/>
    <property type="evidence" value="ECO:0007669"/>
    <property type="project" value="UniProtKB-KW"/>
</dbReference>
<accession>A0A517NFD8</accession>
<dbReference type="InterPro" id="IPR036318">
    <property type="entry name" value="FAD-bd_PCMH-like_sf"/>
</dbReference>
<dbReference type="PANTHER" id="PTHR11748:SF103">
    <property type="entry name" value="GLYCOLATE OXIDASE SUBUNIT GLCE"/>
    <property type="match status" value="1"/>
</dbReference>
<dbReference type="GO" id="GO:0071949">
    <property type="term" value="F:FAD binding"/>
    <property type="evidence" value="ECO:0007669"/>
    <property type="project" value="InterPro"/>
</dbReference>